<keyword evidence="7" id="KW-1185">Reference proteome</keyword>
<dbReference type="InterPro" id="IPR023826">
    <property type="entry name" value="Rhom-like_SP_proteobac"/>
</dbReference>
<gene>
    <name evidence="6" type="primary">rrtA</name>
    <name evidence="6" type="ORF">KAK11_02935</name>
</gene>
<sequence length="205" mass="21841">MSVLTLCAASFFTSTQAPSTWDWQPALALQQPWRSVTGALVHWSPQHLGLNLMGAALVGLLGWRSGVTLRDSLAWLLSWPLTHWGLMLQPELLHYGGLSGVLHGGAAIAAWRLSRQADARQRWVGRLLGAGLVLKCLSETPWQGALQRVEGFDFALAPLAHSSGVLSAGLMLLLLNLPAAVASLSSSSSSSDPSAPAHDRPTRPS</sequence>
<feature type="region of interest" description="Disordered" evidence="5">
    <location>
        <begin position="185"/>
        <end position="205"/>
    </location>
</feature>
<dbReference type="NCBIfam" id="TIGR03902">
    <property type="entry name" value="rhom_GG_sort"/>
    <property type="match status" value="1"/>
</dbReference>
<feature type="compositionally biased region" description="Low complexity" evidence="5">
    <location>
        <begin position="185"/>
        <end position="196"/>
    </location>
</feature>
<protein>
    <submittedName>
        <fullName evidence="6">Rhombosortase</fullName>
        <ecNumber evidence="6">3.4.21.-</ecNumber>
    </submittedName>
</protein>
<dbReference type="GO" id="GO:0016787">
    <property type="term" value="F:hydrolase activity"/>
    <property type="evidence" value="ECO:0007669"/>
    <property type="project" value="UniProtKB-KW"/>
</dbReference>
<evidence type="ECO:0000256" key="3">
    <source>
        <dbReference type="ARBA" id="ARBA00022989"/>
    </source>
</evidence>
<reference evidence="6 7" key="1">
    <citation type="submission" date="2021-04" db="EMBL/GenBank/DDBJ databases">
        <title>The genome sequence of type strain Ideonella paludis KCTC 32238.</title>
        <authorList>
            <person name="Liu Y."/>
        </authorList>
    </citation>
    <scope>NUCLEOTIDE SEQUENCE [LARGE SCALE GENOMIC DNA]</scope>
    <source>
        <strain evidence="6 7">KCTC 32238</strain>
    </source>
</reference>
<evidence type="ECO:0000256" key="5">
    <source>
        <dbReference type="SAM" id="MobiDB-lite"/>
    </source>
</evidence>
<dbReference type="Gene3D" id="1.20.1540.10">
    <property type="entry name" value="Rhomboid-like"/>
    <property type="match status" value="1"/>
</dbReference>
<dbReference type="EMBL" id="JAGQDG010000001">
    <property type="protein sequence ID" value="MBQ0934269.1"/>
    <property type="molecule type" value="Genomic_DNA"/>
</dbReference>
<evidence type="ECO:0000256" key="2">
    <source>
        <dbReference type="ARBA" id="ARBA00022692"/>
    </source>
</evidence>
<keyword evidence="2" id="KW-0812">Transmembrane</keyword>
<evidence type="ECO:0000256" key="1">
    <source>
        <dbReference type="ARBA" id="ARBA00004141"/>
    </source>
</evidence>
<accession>A0ABS5DSZ4</accession>
<dbReference type="RefSeq" id="WP_210805961.1">
    <property type="nucleotide sequence ID" value="NZ_JAGQDG010000001.1"/>
</dbReference>
<name>A0ABS5DSZ4_9BURK</name>
<keyword evidence="4" id="KW-0472">Membrane</keyword>
<dbReference type="InterPro" id="IPR035952">
    <property type="entry name" value="Rhomboid-like_sf"/>
</dbReference>
<organism evidence="6 7">
    <name type="scientific">Ideonella paludis</name>
    <dbReference type="NCBI Taxonomy" id="1233411"/>
    <lineage>
        <taxon>Bacteria</taxon>
        <taxon>Pseudomonadati</taxon>
        <taxon>Pseudomonadota</taxon>
        <taxon>Betaproteobacteria</taxon>
        <taxon>Burkholderiales</taxon>
        <taxon>Sphaerotilaceae</taxon>
        <taxon>Ideonella</taxon>
    </lineage>
</organism>
<proteinExistence type="predicted"/>
<dbReference type="Proteomes" id="UP000672097">
    <property type="component" value="Unassembled WGS sequence"/>
</dbReference>
<evidence type="ECO:0000256" key="4">
    <source>
        <dbReference type="ARBA" id="ARBA00023136"/>
    </source>
</evidence>
<comment type="subcellular location">
    <subcellularLocation>
        <location evidence="1">Membrane</location>
        <topology evidence="1">Multi-pass membrane protein</topology>
    </subcellularLocation>
</comment>
<keyword evidence="3" id="KW-1133">Transmembrane helix</keyword>
<comment type="caution">
    <text evidence="6">The sequence shown here is derived from an EMBL/GenBank/DDBJ whole genome shotgun (WGS) entry which is preliminary data.</text>
</comment>
<keyword evidence="6" id="KW-0378">Hydrolase</keyword>
<dbReference type="SUPFAM" id="SSF144091">
    <property type="entry name" value="Rhomboid-like"/>
    <property type="match status" value="1"/>
</dbReference>
<evidence type="ECO:0000313" key="6">
    <source>
        <dbReference type="EMBL" id="MBQ0934269.1"/>
    </source>
</evidence>
<evidence type="ECO:0000313" key="7">
    <source>
        <dbReference type="Proteomes" id="UP000672097"/>
    </source>
</evidence>
<dbReference type="EC" id="3.4.21.-" evidence="6"/>